<dbReference type="Gene3D" id="2.60.40.10">
    <property type="entry name" value="Immunoglobulins"/>
    <property type="match status" value="1"/>
</dbReference>
<name>A0A1M6P7J2_PARC5</name>
<dbReference type="OrthoDB" id="9805821at2"/>
<dbReference type="Pfam" id="PF01915">
    <property type="entry name" value="Glyco_hydro_3_C"/>
    <property type="match status" value="1"/>
</dbReference>
<dbReference type="SUPFAM" id="SSF51445">
    <property type="entry name" value="(Trans)glycosidases"/>
    <property type="match status" value="1"/>
</dbReference>
<dbReference type="Pfam" id="PF14310">
    <property type="entry name" value="Fn3-like"/>
    <property type="match status" value="1"/>
</dbReference>
<dbReference type="RefSeq" id="WP_106406499.1">
    <property type="nucleotide sequence ID" value="NZ_FRAG01000022.1"/>
</dbReference>
<proteinExistence type="inferred from homology"/>
<organism evidence="6 7">
    <name type="scientific">Paramaledivibacter caminithermalis (strain DSM 15212 / CIP 107654 / DViRD3)</name>
    <name type="common">Clostridium caminithermale</name>
    <dbReference type="NCBI Taxonomy" id="1121301"/>
    <lineage>
        <taxon>Bacteria</taxon>
        <taxon>Bacillati</taxon>
        <taxon>Bacillota</taxon>
        <taxon>Clostridia</taxon>
        <taxon>Peptostreptococcales</taxon>
        <taxon>Caminicellaceae</taxon>
        <taxon>Paramaledivibacter</taxon>
    </lineage>
</organism>
<dbReference type="InterPro" id="IPR001764">
    <property type="entry name" value="Glyco_hydro_3_N"/>
</dbReference>
<evidence type="ECO:0000256" key="1">
    <source>
        <dbReference type="ARBA" id="ARBA00005336"/>
    </source>
</evidence>
<dbReference type="GO" id="GO:0005975">
    <property type="term" value="P:carbohydrate metabolic process"/>
    <property type="evidence" value="ECO:0007669"/>
    <property type="project" value="InterPro"/>
</dbReference>
<evidence type="ECO:0000256" key="2">
    <source>
        <dbReference type="ARBA" id="ARBA00022801"/>
    </source>
</evidence>
<dbReference type="EMBL" id="FRAG01000022">
    <property type="protein sequence ID" value="SHK03902.1"/>
    <property type="molecule type" value="Genomic_DNA"/>
</dbReference>
<evidence type="ECO:0000313" key="6">
    <source>
        <dbReference type="EMBL" id="SHK03902.1"/>
    </source>
</evidence>
<dbReference type="InterPro" id="IPR036962">
    <property type="entry name" value="Glyco_hydro_3_N_sf"/>
</dbReference>
<evidence type="ECO:0000256" key="4">
    <source>
        <dbReference type="RuleBase" id="RU361161"/>
    </source>
</evidence>
<keyword evidence="2 4" id="KW-0378">Hydrolase</keyword>
<dbReference type="FunFam" id="2.60.40.10:FF:000495">
    <property type="entry name" value="Periplasmic beta-glucosidase"/>
    <property type="match status" value="1"/>
</dbReference>
<dbReference type="SUPFAM" id="SSF52279">
    <property type="entry name" value="Beta-D-glucan exohydrolase, C-terminal domain"/>
    <property type="match status" value="1"/>
</dbReference>
<evidence type="ECO:0000313" key="7">
    <source>
        <dbReference type="Proteomes" id="UP000184465"/>
    </source>
</evidence>
<dbReference type="Pfam" id="PF00933">
    <property type="entry name" value="Glyco_hydro_3"/>
    <property type="match status" value="1"/>
</dbReference>
<dbReference type="Gene3D" id="3.20.20.300">
    <property type="entry name" value="Glycoside hydrolase, family 3, N-terminal domain"/>
    <property type="match status" value="1"/>
</dbReference>
<dbReference type="InterPro" id="IPR026891">
    <property type="entry name" value="Fn3-like"/>
</dbReference>
<dbReference type="InterPro" id="IPR002772">
    <property type="entry name" value="Glyco_hydro_3_C"/>
</dbReference>
<dbReference type="InterPro" id="IPR050288">
    <property type="entry name" value="Cellulose_deg_GH3"/>
</dbReference>
<dbReference type="InterPro" id="IPR013783">
    <property type="entry name" value="Ig-like_fold"/>
</dbReference>
<sequence>MDINEIINQMTIKEKAALCIGASAWCTASVRRLGIPQMVMADGPHGVRRAENIDEVHNIYSLRKSLPSTCFPTASAVACTWDIQLLTEMGEAIGKECIVQGVDILLGPGNNMKRTPLCGRNFEYFSEDPYLSGDLAAAFINGVQSKGVGAALKHFIANNQEYKRYTTSAEIDERTLREIYLTAFERAIKKSKPWAIMCSYNKLNGIYCSENHELLTEILREEWGFDGFIISDWGAVHDRTESLKAGVDLEMPGPQKKSFKNLIKAINNGELTEKALNDAVKCILKAVFKSKEEKKSVEDIDINSHHELARKIASESMVLLKNNENILPMTKPKSIAIIGKAAKTPHIQGGGSSEVNPSNLDIPYEEIVKLAEGAKIFYEEGYTMKEEINPVMIDKAVSIAKDAEIALVFLALPSHKEFESYDREDIKLTKHQIQLIKSVALAQPKTVVILNTGSPVSMKEWIDDVQGVLYSWLMGQGGGKAVADILFGKINPSGRLAETFPIKLSDSPAYINYPGENNKVIYGEGIFMGYRYYDKKEMEVQFPFGYGLSYTTFKYSNLKVSSDEFKDVDGLTITLDVKNTGKMAGKDIIQLYISDKEARLARPIKELKGFKKVDLKPGETKTISFKLEERDFAYYHPKYKRWITEDGEFEIMIGKSSRDISLIKKVRLISTTQLPCTLDYNSTVREWLEDKKGKEIIESLSKEIMNRKDFMRLSSDSNVDIWKAAQDTQLIFLLKQISWALPLVPDIIMSRLLSKVHGERK</sequence>
<dbReference type="SMART" id="SM01217">
    <property type="entry name" value="Fn3_like"/>
    <property type="match status" value="1"/>
</dbReference>
<keyword evidence="4" id="KW-0326">Glycosidase</keyword>
<dbReference type="GO" id="GO:0008422">
    <property type="term" value="F:beta-glucosidase activity"/>
    <property type="evidence" value="ECO:0007669"/>
    <property type="project" value="UniProtKB-ARBA"/>
</dbReference>
<accession>A0A1M6P7J2</accession>
<protein>
    <submittedName>
        <fullName evidence="6">Beta-glucosidase</fullName>
    </submittedName>
</protein>
<keyword evidence="7" id="KW-1185">Reference proteome</keyword>
<dbReference type="InterPro" id="IPR017853">
    <property type="entry name" value="GH"/>
</dbReference>
<dbReference type="Gene3D" id="3.40.50.1700">
    <property type="entry name" value="Glycoside hydrolase family 3 C-terminal domain"/>
    <property type="match status" value="1"/>
</dbReference>
<dbReference type="Proteomes" id="UP000184465">
    <property type="component" value="Unassembled WGS sequence"/>
</dbReference>
<dbReference type="InterPro" id="IPR019800">
    <property type="entry name" value="Glyco_hydro_3_AS"/>
</dbReference>
<evidence type="ECO:0000259" key="5">
    <source>
        <dbReference type="SMART" id="SM01217"/>
    </source>
</evidence>
<dbReference type="PANTHER" id="PTHR42715:SF10">
    <property type="entry name" value="BETA-GLUCOSIDASE"/>
    <property type="match status" value="1"/>
</dbReference>
<comment type="similarity">
    <text evidence="1 4">Belongs to the glycosyl hydrolase 3 family.</text>
</comment>
<dbReference type="PRINTS" id="PR00133">
    <property type="entry name" value="GLHYDRLASE3"/>
</dbReference>
<dbReference type="PROSITE" id="PS00775">
    <property type="entry name" value="GLYCOSYL_HYDROL_F3"/>
    <property type="match status" value="1"/>
</dbReference>
<dbReference type="InterPro" id="IPR036881">
    <property type="entry name" value="Glyco_hydro_3_C_sf"/>
</dbReference>
<reference evidence="6 7" key="1">
    <citation type="submission" date="2016-11" db="EMBL/GenBank/DDBJ databases">
        <authorList>
            <person name="Jaros S."/>
            <person name="Januszkiewicz K."/>
            <person name="Wedrychowicz H."/>
        </authorList>
    </citation>
    <scope>NUCLEOTIDE SEQUENCE [LARGE SCALE GENOMIC DNA]</scope>
    <source>
        <strain evidence="6 7">DSM 15212</strain>
    </source>
</reference>
<keyword evidence="3" id="KW-0119">Carbohydrate metabolism</keyword>
<dbReference type="STRING" id="1121301.SAMN02745912_02035"/>
<dbReference type="AlphaFoldDB" id="A0A1M6P7J2"/>
<gene>
    <name evidence="6" type="ORF">SAMN02745912_02035</name>
</gene>
<evidence type="ECO:0000256" key="3">
    <source>
        <dbReference type="ARBA" id="ARBA00023277"/>
    </source>
</evidence>
<dbReference type="PANTHER" id="PTHR42715">
    <property type="entry name" value="BETA-GLUCOSIDASE"/>
    <property type="match status" value="1"/>
</dbReference>
<feature type="domain" description="Fibronectin type III-like" evidence="5">
    <location>
        <begin position="587"/>
        <end position="657"/>
    </location>
</feature>